<dbReference type="AlphaFoldDB" id="M9R8I9"/>
<organism evidence="1 2">
    <name type="scientific">Octadecabacter antarcticus 307</name>
    <dbReference type="NCBI Taxonomy" id="391626"/>
    <lineage>
        <taxon>Bacteria</taxon>
        <taxon>Pseudomonadati</taxon>
        <taxon>Pseudomonadota</taxon>
        <taxon>Alphaproteobacteria</taxon>
        <taxon>Rhodobacterales</taxon>
        <taxon>Roseobacteraceae</taxon>
        <taxon>Octadecabacter</taxon>
    </lineage>
</organism>
<proteinExistence type="predicted"/>
<dbReference type="OrthoDB" id="7869894at2"/>
<sequence length="366" mass="41124">MTGAHARSKLGVFVNGIPEFENLYHLLWRLRARDRVDLRVFSTTGLRRLEPRTRALFAQAQIHPVIRPNRLMKWRPWYRQVLSGLDAALSLGDPLNDHSNHGQRTAHMATIGLPTIYLQHGVIQEDVTYRKHDRAIDFHSELIFLFEALGENRAIFAPGVADRMEVGGFFKKPSLHPKPPAAAFATELAGYRQRLLFCHSFRWAGRYSGADIDAFYAMIATFARSHPDVAVIIRAHRGKRRSAYSDHDARLQSVVDNVYFSYQHFGPMKGMMMSDAVAMSDVVVSTASTALLDALYEGLPTGVYLNESEKFMGLPQVSCAASFAALSANGFSDGMQEIVVRYGDVDANIDRICDRIEGYLSQRAMR</sequence>
<dbReference type="eggNOG" id="ENOG502ZW70">
    <property type="taxonomic scope" value="Bacteria"/>
</dbReference>
<reference evidence="1 2" key="1">
    <citation type="journal article" date="2013" name="PLoS ONE">
        <title>Poles Apart: Arctic and Antarctic Octadecabacter strains Share High Genome Plasticity and a New Type of Xanthorhodopsin.</title>
        <authorList>
            <person name="Vollmers J."/>
            <person name="Voget S."/>
            <person name="Dietrich S."/>
            <person name="Gollnow K."/>
            <person name="Smits M."/>
            <person name="Meyer K."/>
            <person name="Brinkhoff T."/>
            <person name="Simon M."/>
            <person name="Daniel R."/>
        </authorList>
    </citation>
    <scope>NUCLEOTIDE SEQUENCE [LARGE SCALE GENOMIC DNA]</scope>
    <source>
        <strain evidence="1 2">307</strain>
    </source>
</reference>
<dbReference type="RefSeq" id="WP_015498694.1">
    <property type="nucleotide sequence ID" value="NC_020911.1"/>
</dbReference>
<dbReference type="SUPFAM" id="SSF53756">
    <property type="entry name" value="UDP-Glycosyltransferase/glycogen phosphorylase"/>
    <property type="match status" value="1"/>
</dbReference>
<gene>
    <name evidence="1" type="ORF">OAN307_c09310</name>
</gene>
<dbReference type="Proteomes" id="UP000005307">
    <property type="component" value="Chromosome"/>
</dbReference>
<dbReference type="KEGG" id="oat:OAN307_c09310"/>
<keyword evidence="2" id="KW-1185">Reference proteome</keyword>
<dbReference type="EMBL" id="CP003740">
    <property type="protein sequence ID" value="AGI66651.1"/>
    <property type="molecule type" value="Genomic_DNA"/>
</dbReference>
<evidence type="ECO:0000313" key="1">
    <source>
        <dbReference type="EMBL" id="AGI66651.1"/>
    </source>
</evidence>
<dbReference type="STRING" id="391626.OAN307_c09310"/>
<name>M9R8I9_9RHOB</name>
<evidence type="ECO:0000313" key="2">
    <source>
        <dbReference type="Proteomes" id="UP000005307"/>
    </source>
</evidence>
<accession>M9R8I9</accession>
<protein>
    <submittedName>
        <fullName evidence="1">Uncharacterized protein</fullName>
    </submittedName>
</protein>
<dbReference type="HOGENOM" id="CLU_756123_0_0_5"/>